<proteinExistence type="predicted"/>
<dbReference type="Proteomes" id="UP000181942">
    <property type="component" value="Unassembled WGS sequence"/>
</dbReference>
<reference evidence="1 2" key="1">
    <citation type="submission" date="2016-10" db="EMBL/GenBank/DDBJ databases">
        <authorList>
            <person name="de Groot N.N."/>
        </authorList>
    </citation>
    <scope>NUCLEOTIDE SEQUENCE [LARGE SCALE GENOMIC DNA]</scope>
    <source>
        <strain evidence="1 2">OK461</strain>
    </source>
</reference>
<sequence>MALAVRRPTFPMNEGDRAAGCTLDEHGSGLAIITSAIRLTKGGHKHCL</sequence>
<organism evidence="1 2">
    <name type="scientific">Streptomyces mirabilis</name>
    <dbReference type="NCBI Taxonomy" id="68239"/>
    <lineage>
        <taxon>Bacteria</taxon>
        <taxon>Bacillati</taxon>
        <taxon>Actinomycetota</taxon>
        <taxon>Actinomycetes</taxon>
        <taxon>Kitasatosporales</taxon>
        <taxon>Streptomycetaceae</taxon>
        <taxon>Streptomyces</taxon>
    </lineage>
</organism>
<dbReference type="EMBL" id="FONR01000052">
    <property type="protein sequence ID" value="SFH16864.1"/>
    <property type="molecule type" value="Genomic_DNA"/>
</dbReference>
<accession>A0A1I2XTP8</accession>
<gene>
    <name evidence="1" type="ORF">SAMN02787118_15215</name>
</gene>
<evidence type="ECO:0000313" key="1">
    <source>
        <dbReference type="EMBL" id="SFH16864.1"/>
    </source>
</evidence>
<evidence type="ECO:0000313" key="2">
    <source>
        <dbReference type="Proteomes" id="UP000181942"/>
    </source>
</evidence>
<name>A0A1I2XTP8_9ACTN</name>
<protein>
    <submittedName>
        <fullName evidence="1">Uncharacterized protein</fullName>
    </submittedName>
</protein>
<dbReference type="AlphaFoldDB" id="A0A1I2XTP8"/>